<name>A0ABR9B794_9RHOO</name>
<evidence type="ECO:0000256" key="3">
    <source>
        <dbReference type="ARBA" id="ARBA00022723"/>
    </source>
</evidence>
<dbReference type="SMART" id="SM01057">
    <property type="entry name" value="Carb_anhydrase"/>
    <property type="match status" value="1"/>
</dbReference>
<evidence type="ECO:0000256" key="4">
    <source>
        <dbReference type="ARBA" id="ARBA00022833"/>
    </source>
</evidence>
<dbReference type="InterPro" id="IPR023561">
    <property type="entry name" value="Carbonic_anhydrase_a-class"/>
</dbReference>
<dbReference type="Gene3D" id="3.10.200.10">
    <property type="entry name" value="Alpha carbonic anhydrase"/>
    <property type="match status" value="1"/>
</dbReference>
<evidence type="ECO:0000256" key="7">
    <source>
        <dbReference type="SAM" id="MobiDB-lite"/>
    </source>
</evidence>
<evidence type="ECO:0000313" key="10">
    <source>
        <dbReference type="Proteomes" id="UP000603602"/>
    </source>
</evidence>
<comment type="catalytic activity">
    <reaction evidence="6">
        <text>hydrogencarbonate + H(+) = CO2 + H2O</text>
        <dbReference type="Rhea" id="RHEA:10748"/>
        <dbReference type="ChEBI" id="CHEBI:15377"/>
        <dbReference type="ChEBI" id="CHEBI:15378"/>
        <dbReference type="ChEBI" id="CHEBI:16526"/>
        <dbReference type="ChEBI" id="CHEBI:17544"/>
        <dbReference type="EC" id="4.2.1.1"/>
    </reaction>
</comment>
<comment type="similarity">
    <text evidence="1">Belongs to the alpha-carbonic anhydrase family.</text>
</comment>
<evidence type="ECO:0000259" key="8">
    <source>
        <dbReference type="PROSITE" id="PS51144"/>
    </source>
</evidence>
<dbReference type="SUPFAM" id="SSF51069">
    <property type="entry name" value="Carbonic anhydrase"/>
    <property type="match status" value="1"/>
</dbReference>
<feature type="compositionally biased region" description="Low complexity" evidence="7">
    <location>
        <begin position="150"/>
        <end position="160"/>
    </location>
</feature>
<dbReference type="Pfam" id="PF00194">
    <property type="entry name" value="Carb_anhydrase"/>
    <property type="match status" value="1"/>
</dbReference>
<dbReference type="CDD" id="cd03124">
    <property type="entry name" value="alpha_CA_prokaryotic_like"/>
    <property type="match status" value="1"/>
</dbReference>
<proteinExistence type="inferred from homology"/>
<evidence type="ECO:0000256" key="5">
    <source>
        <dbReference type="ARBA" id="ARBA00023239"/>
    </source>
</evidence>
<keyword evidence="5" id="KW-0456">Lyase</keyword>
<dbReference type="EMBL" id="JACYTO010000001">
    <property type="protein sequence ID" value="MBD8501277.1"/>
    <property type="molecule type" value="Genomic_DNA"/>
</dbReference>
<feature type="region of interest" description="Disordered" evidence="7">
    <location>
        <begin position="145"/>
        <end position="260"/>
    </location>
</feature>
<dbReference type="InterPro" id="IPR001148">
    <property type="entry name" value="CA_dom"/>
</dbReference>
<dbReference type="Pfam" id="PF16747">
    <property type="entry name" value="Adhesin_E"/>
    <property type="match status" value="1"/>
</dbReference>
<comment type="caution">
    <text evidence="9">The sequence shown here is derived from an EMBL/GenBank/DDBJ whole genome shotgun (WGS) entry which is preliminary data.</text>
</comment>
<keyword evidence="4" id="KW-0862">Zinc</keyword>
<dbReference type="PANTHER" id="PTHR18952:SF265">
    <property type="entry name" value="CARBONIC ANHYDRASE"/>
    <property type="match status" value="1"/>
</dbReference>
<keyword evidence="10" id="KW-1185">Reference proteome</keyword>
<evidence type="ECO:0000256" key="6">
    <source>
        <dbReference type="ARBA" id="ARBA00048348"/>
    </source>
</evidence>
<dbReference type="Proteomes" id="UP000603602">
    <property type="component" value="Unassembled WGS sequence"/>
</dbReference>
<feature type="compositionally biased region" description="Low complexity" evidence="7">
    <location>
        <begin position="239"/>
        <end position="260"/>
    </location>
</feature>
<dbReference type="EC" id="4.2.1.1" evidence="2"/>
<dbReference type="InterPro" id="IPR031939">
    <property type="entry name" value="Adhesin_E-like"/>
</dbReference>
<evidence type="ECO:0000256" key="2">
    <source>
        <dbReference type="ARBA" id="ARBA00012925"/>
    </source>
</evidence>
<gene>
    <name evidence="9" type="ORF">IFO67_00070</name>
</gene>
<organism evidence="9 10">
    <name type="scientific">Thauera sedimentorum</name>
    <dbReference type="NCBI Taxonomy" id="2767595"/>
    <lineage>
        <taxon>Bacteria</taxon>
        <taxon>Pseudomonadati</taxon>
        <taxon>Pseudomonadota</taxon>
        <taxon>Betaproteobacteria</taxon>
        <taxon>Rhodocyclales</taxon>
        <taxon>Zoogloeaceae</taxon>
        <taxon>Thauera</taxon>
    </lineage>
</organism>
<sequence>MNCPLPRPVLAPLVLAIGVFFAIPQALADEWAVVMRDAERRVEIDRATIIQSDGGTKVAWGRVVMSPAEATKVGYTTVKALNRYDCMNRGFFTIKRVYLDAENLVLREETVVDQNTVMVARNSVDERMWREVCRPPSVQDLAKVAEQADRAATAASPPARTAERKPAPGAEAQPAAKPRTQAAPEQGGAEVRQADLKPDDNGVDVIERTIGSRMPEAVTPAAAPMPAQRALPTPPPPTRVAAAAATARSTSRASAPARPSAASAPAAWTYEGATGPEVWGRMRPEWAACAEGRRQSPIDLRDGIGVELEAPVFDFRETRFRVSDTGKTLAVRVGEGMGMEVRGARYGLESFAFHRPSEIRIDGRASDMAVHFALRTLEGQRAVLVVQLERSERANPVLQAVLNNLPLERGGHYMPAEPIDLGALLPPDGGHYLFMGSLSEPPCSEGVLWVVMKQPQPVSDAQLAIFTRLYGRNARPVQPVNDRLVLESR</sequence>
<evidence type="ECO:0000256" key="1">
    <source>
        <dbReference type="ARBA" id="ARBA00010718"/>
    </source>
</evidence>
<dbReference type="PROSITE" id="PS51144">
    <property type="entry name" value="ALPHA_CA_2"/>
    <property type="match status" value="1"/>
</dbReference>
<dbReference type="InterPro" id="IPR036398">
    <property type="entry name" value="CA_dom_sf"/>
</dbReference>
<evidence type="ECO:0000313" key="9">
    <source>
        <dbReference type="EMBL" id="MBD8501277.1"/>
    </source>
</evidence>
<accession>A0ABR9B794</accession>
<dbReference type="PANTHER" id="PTHR18952">
    <property type="entry name" value="CARBONIC ANHYDRASE"/>
    <property type="match status" value="1"/>
</dbReference>
<keyword evidence="3" id="KW-0479">Metal-binding</keyword>
<dbReference type="InterPro" id="IPR041891">
    <property type="entry name" value="Alpha_CA_prokaryot-like"/>
</dbReference>
<feature type="domain" description="Alpha-carbonic anhydrase" evidence="8">
    <location>
        <begin position="266"/>
        <end position="489"/>
    </location>
</feature>
<reference evidence="10" key="1">
    <citation type="submission" date="2023-07" db="EMBL/GenBank/DDBJ databases">
        <title>Thauera sp. CAU 1555 isolated from sand of Yaerae Beach.</title>
        <authorList>
            <person name="Kim W."/>
        </authorList>
    </citation>
    <scope>NUCLEOTIDE SEQUENCE [LARGE SCALE GENOMIC DNA]</scope>
    <source>
        <strain evidence="10">CAU 1555</strain>
    </source>
</reference>
<protein>
    <recommendedName>
        <fullName evidence="2">carbonic anhydrase</fullName>
        <ecNumber evidence="2">4.2.1.1</ecNumber>
    </recommendedName>
</protein>